<accession>A0A813JJH9</accession>
<dbReference type="AlphaFoldDB" id="A0A813JJH9"/>
<dbReference type="Pfam" id="PF00644">
    <property type="entry name" value="PARP"/>
    <property type="match status" value="1"/>
</dbReference>
<dbReference type="SMART" id="SM00233">
    <property type="entry name" value="PH"/>
    <property type="match status" value="1"/>
</dbReference>
<dbReference type="Pfam" id="PF13646">
    <property type="entry name" value="HEAT_2"/>
    <property type="match status" value="2"/>
</dbReference>
<dbReference type="InterPro" id="IPR021133">
    <property type="entry name" value="HEAT_type_2"/>
</dbReference>
<dbReference type="InterPro" id="IPR011989">
    <property type="entry name" value="ARM-like"/>
</dbReference>
<evidence type="ECO:0000259" key="6">
    <source>
        <dbReference type="PROSITE" id="PS51059"/>
    </source>
</evidence>
<feature type="domain" description="PH" evidence="5">
    <location>
        <begin position="96"/>
        <end position="221"/>
    </location>
</feature>
<feature type="region of interest" description="Disordered" evidence="4">
    <location>
        <begin position="1"/>
        <end position="51"/>
    </location>
</feature>
<dbReference type="OrthoDB" id="6133115at2759"/>
<evidence type="ECO:0000313" key="9">
    <source>
        <dbReference type="Proteomes" id="UP000626109"/>
    </source>
</evidence>
<protein>
    <recommendedName>
        <fullName evidence="3">Poly [ADP-ribose] polymerase</fullName>
        <shortName evidence="3">PARP</shortName>
        <ecNumber evidence="3">2.4.2.-</ecNumber>
    </recommendedName>
</protein>
<proteinExistence type="predicted"/>
<dbReference type="GO" id="GO:0003950">
    <property type="term" value="F:NAD+ poly-ADP-ribosyltransferase activity"/>
    <property type="evidence" value="ECO:0007669"/>
    <property type="project" value="UniProtKB-UniRule"/>
</dbReference>
<feature type="repeat" description="HEAT" evidence="2">
    <location>
        <begin position="785"/>
        <end position="821"/>
    </location>
</feature>
<dbReference type="InterPro" id="IPR004155">
    <property type="entry name" value="PBS_lyase_HEAT"/>
</dbReference>
<dbReference type="SUPFAM" id="SSF48371">
    <property type="entry name" value="ARM repeat"/>
    <property type="match status" value="1"/>
</dbReference>
<dbReference type="Proteomes" id="UP000654075">
    <property type="component" value="Unassembled WGS sequence"/>
</dbReference>
<evidence type="ECO:0000313" key="10">
    <source>
        <dbReference type="Proteomes" id="UP000654075"/>
    </source>
</evidence>
<dbReference type="PROSITE" id="PS50003">
    <property type="entry name" value="PH_DOMAIN"/>
    <property type="match status" value="1"/>
</dbReference>
<dbReference type="InterPro" id="IPR016024">
    <property type="entry name" value="ARM-type_fold"/>
</dbReference>
<keyword evidence="3" id="KW-0520">NAD</keyword>
<dbReference type="SMART" id="SM00567">
    <property type="entry name" value="EZ_HEAT"/>
    <property type="match status" value="7"/>
</dbReference>
<keyword evidence="10" id="KW-1185">Reference proteome</keyword>
<feature type="repeat" description="HEAT" evidence="2">
    <location>
        <begin position="717"/>
        <end position="755"/>
    </location>
</feature>
<name>A0A813JJH9_POLGL</name>
<dbReference type="Proteomes" id="UP000626109">
    <property type="component" value="Unassembled WGS sequence"/>
</dbReference>
<comment type="function">
    <text evidence="1">Catalyzes the hydroxylation of the N(6)-(4-aminobutyl)-L-lysine intermediate produced by deoxyhypusine synthase/DHPS on a critical lysine of the eukaryotic translation initiation factor 5A/eIF-5A. This is the second step of the post-translational modification of that lysine into an unusual amino acid residue named hypusine. Hypusination is unique to mature eIF-5A factor and is essential for its function.</text>
</comment>
<evidence type="ECO:0000256" key="2">
    <source>
        <dbReference type="PROSITE-ProRule" id="PRU00103"/>
    </source>
</evidence>
<dbReference type="PANTHER" id="PTHR12697">
    <property type="entry name" value="PBS LYASE HEAT-LIKE PROTEIN"/>
    <property type="match status" value="1"/>
</dbReference>
<dbReference type="SUPFAM" id="SSF50729">
    <property type="entry name" value="PH domain-like"/>
    <property type="match status" value="1"/>
</dbReference>
<dbReference type="Gene3D" id="1.25.10.10">
    <property type="entry name" value="Leucine-rich Repeat Variant"/>
    <property type="match status" value="4"/>
</dbReference>
<gene>
    <name evidence="7" type="ORF">PGLA1383_LOCUS27130</name>
    <name evidence="8" type="ORF">PGLA2088_LOCUS20680</name>
</gene>
<comment type="caution">
    <text evidence="8">The sequence shown here is derived from an EMBL/GenBank/DDBJ whole genome shotgun (WGS) entry which is preliminary data.</text>
</comment>
<feature type="region of interest" description="Disordered" evidence="4">
    <location>
        <begin position="314"/>
        <end position="338"/>
    </location>
</feature>
<feature type="compositionally biased region" description="Polar residues" evidence="4">
    <location>
        <begin position="314"/>
        <end position="334"/>
    </location>
</feature>
<evidence type="ECO:0000256" key="3">
    <source>
        <dbReference type="RuleBase" id="RU362114"/>
    </source>
</evidence>
<evidence type="ECO:0000259" key="5">
    <source>
        <dbReference type="PROSITE" id="PS50003"/>
    </source>
</evidence>
<dbReference type="EMBL" id="CAJNNV010024276">
    <property type="protein sequence ID" value="CAE8609303.1"/>
    <property type="molecule type" value="Genomic_DNA"/>
</dbReference>
<dbReference type="InterPro" id="IPR001849">
    <property type="entry name" value="PH_domain"/>
</dbReference>
<reference evidence="8" key="1">
    <citation type="submission" date="2021-02" db="EMBL/GenBank/DDBJ databases">
        <authorList>
            <person name="Dougan E. K."/>
            <person name="Rhodes N."/>
            <person name="Thang M."/>
            <person name="Chan C."/>
        </authorList>
    </citation>
    <scope>NUCLEOTIDE SEQUENCE</scope>
</reference>
<dbReference type="GO" id="GO:0016491">
    <property type="term" value="F:oxidoreductase activity"/>
    <property type="evidence" value="ECO:0007669"/>
    <property type="project" value="TreeGrafter"/>
</dbReference>
<dbReference type="Gene3D" id="3.90.228.10">
    <property type="match status" value="1"/>
</dbReference>
<dbReference type="SUPFAM" id="SSF56399">
    <property type="entry name" value="ADP-ribosylation"/>
    <property type="match status" value="1"/>
</dbReference>
<sequence length="988" mass="106068">MASTLQDFNGPRGQASRQPTRQPVKPPQHLHDDPPVAPALQKMQPGPTPVRLAASHWQPFSLVVTQTEQPFSASSDELPPPPGIGRKPCVDGQDGPIQMSGWLLCYGEDSTNGGGSRLQIPRIAKASAGTPMAMLFWRKRFIELKDTQLLCWFSIPDREASGKRKKPKPQLVLPLVHLDEVTVNDRTLVLHIRGQRGSMQARAESESAAALWGAAVKAAAVRALSRDLPPGWDVQAMLGSGIGGSARLVNKEKLLPSATPILQRLVDHCFVCKSTKDRRGNIVPHRLELVDAVRVQNGSAWLDYSRARARIAANSVQPSESGDQMSDQGSTAGSFVSRPELSELSDRPALGQSLSMPVLASMLEDTDLKDILGEVDLESNEQWLFHGTSFSGVQGISDKEFRLDFAGRHRGTMYGKGIYLAECTTKADEYAELDGDGCCWMLLCRATLGSMQVCKDKRPEADVLDKCRSSGFDSLVGDRWTAVGTFREFILFDPNQVYPAFILRYKRSGEAAFCRAMRETAEATDSAAAEVLTRHAAILSQEHPDTAVRYRLSLLFDAHAASVVPALSRCLADKRRRVRRNATLVLMGLAAQTATTEALADGTLYRRTKAGKPAVALAVPALTTCLMDVDTGVRKAAARALEGLGEHAASAVPALIKALHDMNDDVRAAVATALGQLGAAAAVALPALLRCSEDGVERVRVAVVGALGHLRAHTDSAVSVLQERLEDERPEVRIAAAAAMGQIGNYLPSSAIQKLASKLADGQAHVRTATARALGVIGGPTAAQTVPALVQCLKDEEEKVRRSAVVTLGQIGTHAASAASAVAEALRDPSSQVREAACIALSRLTAKDQSIRTHILQALVMRGVTDSSVEVRVAATGTLTNLLRLRQLATQGHVDMVEHAMMIRLKDSEQGVRNNASTFLKLLEVQRAAAKRKEARPNPNPSDGGSDDEDANSNSGRSTPPPSEVAEAILELLQGRARLTARLARGVS</sequence>
<feature type="region of interest" description="Disordered" evidence="4">
    <location>
        <begin position="930"/>
        <end position="966"/>
    </location>
</feature>
<evidence type="ECO:0000256" key="4">
    <source>
        <dbReference type="SAM" id="MobiDB-lite"/>
    </source>
</evidence>
<evidence type="ECO:0000313" key="8">
    <source>
        <dbReference type="EMBL" id="CAE8678194.1"/>
    </source>
</evidence>
<feature type="domain" description="PARP catalytic" evidence="6">
    <location>
        <begin position="309"/>
        <end position="514"/>
    </location>
</feature>
<dbReference type="EMBL" id="CAJNNW010025666">
    <property type="protein sequence ID" value="CAE8678194.1"/>
    <property type="molecule type" value="Genomic_DNA"/>
</dbReference>
<evidence type="ECO:0000313" key="7">
    <source>
        <dbReference type="EMBL" id="CAE8609303.1"/>
    </source>
</evidence>
<evidence type="ECO:0000256" key="1">
    <source>
        <dbReference type="ARBA" id="ARBA00045876"/>
    </source>
</evidence>
<dbReference type="InterPro" id="IPR012317">
    <property type="entry name" value="Poly(ADP-ribose)pol_cat_dom"/>
</dbReference>
<keyword evidence="3" id="KW-0328">Glycosyltransferase</keyword>
<dbReference type="EC" id="2.4.2.-" evidence="3"/>
<dbReference type="PROSITE" id="PS50077">
    <property type="entry name" value="HEAT_REPEAT"/>
    <property type="match status" value="2"/>
</dbReference>
<dbReference type="PROSITE" id="PS51059">
    <property type="entry name" value="PARP_CATALYTIC"/>
    <property type="match status" value="1"/>
</dbReference>
<keyword evidence="3" id="KW-0808">Transferase</keyword>
<dbReference type="PANTHER" id="PTHR12697:SF5">
    <property type="entry name" value="DEOXYHYPUSINE HYDROXYLASE"/>
    <property type="match status" value="1"/>
</dbReference>
<organism evidence="8 9">
    <name type="scientific">Polarella glacialis</name>
    <name type="common">Dinoflagellate</name>
    <dbReference type="NCBI Taxonomy" id="89957"/>
    <lineage>
        <taxon>Eukaryota</taxon>
        <taxon>Sar</taxon>
        <taxon>Alveolata</taxon>
        <taxon>Dinophyceae</taxon>
        <taxon>Suessiales</taxon>
        <taxon>Suessiaceae</taxon>
        <taxon>Polarella</taxon>
    </lineage>
</organism>